<feature type="region of interest" description="Disordered" evidence="3">
    <location>
        <begin position="257"/>
        <end position="400"/>
    </location>
</feature>
<feature type="compositionally biased region" description="Low complexity" evidence="3">
    <location>
        <begin position="100"/>
        <end position="116"/>
    </location>
</feature>
<feature type="compositionally biased region" description="Polar residues" evidence="3">
    <location>
        <begin position="355"/>
        <end position="387"/>
    </location>
</feature>
<evidence type="ECO:0000259" key="4">
    <source>
        <dbReference type="PROSITE" id="PS51512"/>
    </source>
</evidence>
<feature type="compositionally biased region" description="Polar residues" evidence="3">
    <location>
        <begin position="307"/>
        <end position="326"/>
    </location>
</feature>
<feature type="short sequence motif" description="FFD box" evidence="1">
    <location>
        <begin position="303"/>
        <end position="319"/>
    </location>
</feature>
<evidence type="ECO:0000256" key="2">
    <source>
        <dbReference type="PROSITE-ProRule" id="PRU00869"/>
    </source>
</evidence>
<dbReference type="InterPro" id="IPR025761">
    <property type="entry name" value="FFD_box"/>
</dbReference>
<feature type="compositionally biased region" description="Polar residues" evidence="3">
    <location>
        <begin position="175"/>
        <end position="184"/>
    </location>
</feature>
<dbReference type="InterPro" id="IPR019050">
    <property type="entry name" value="FDF_dom"/>
</dbReference>
<feature type="short sequence motif" description="TFG box" evidence="2">
    <location>
        <begin position="324"/>
        <end position="344"/>
    </location>
</feature>
<dbReference type="EMBL" id="MNPL01001322">
    <property type="protein sequence ID" value="OQR79274.1"/>
    <property type="molecule type" value="Genomic_DNA"/>
</dbReference>
<dbReference type="PROSITE" id="PS51513">
    <property type="entry name" value="FFD"/>
    <property type="match status" value="1"/>
</dbReference>
<sequence length="400" mass="44209">MGTEQRVTATQVPPRKEIFDYIVFNANHIKSFQPIIKTDAVLDPAIIATMGDSNRAAAPKSGGRGPSKKPPAYRTNIMKMLDDGSQRVRTVDMNRLMGHSGSSRNSSSKSSQRGQNNAGEVLMGRLTRNNNKDENRGGNRKQQSQRGAAGSKQKNKKQTQSNSPSKQSARHVSFKTDSSKQAESQPGERRQFTHIPQIPRSILNREGRRNSGQESRAQSSPRRQRSGVVPGSFPPRKTPVKFDEEFDFDKALEEFRELSITERSKDRKNANERSADGEPTPAGGDASKETSGPGDAGNDPPGPAYNQDKSFYDNLTTTTEIDGQQRPSRREVMLANKETFGVSYLPGRRFRGRGNSFQRPSSAAQRTTSGGRPGSAQATSRKQNQRNPRQRAVRRTLGTH</sequence>
<dbReference type="InterPro" id="IPR025762">
    <property type="entry name" value="DFDF"/>
</dbReference>
<dbReference type="PANTHER" id="PTHR13586">
    <property type="entry name" value="SCD6 PROTEIN-RELATED"/>
    <property type="match status" value="1"/>
</dbReference>
<protein>
    <submittedName>
        <fullName evidence="7">Protein LSM14B-B-like</fullName>
    </submittedName>
</protein>
<proteinExistence type="predicted"/>
<gene>
    <name evidence="7" type="ORF">BIW11_05850</name>
</gene>
<feature type="compositionally biased region" description="Basic and acidic residues" evidence="3">
    <location>
        <begin position="257"/>
        <end position="276"/>
    </location>
</feature>
<dbReference type="GO" id="GO:0034063">
    <property type="term" value="P:stress granule assembly"/>
    <property type="evidence" value="ECO:0007669"/>
    <property type="project" value="TreeGrafter"/>
</dbReference>
<dbReference type="GO" id="GO:0033962">
    <property type="term" value="P:P-body assembly"/>
    <property type="evidence" value="ECO:0007669"/>
    <property type="project" value="TreeGrafter"/>
</dbReference>
<feature type="region of interest" description="Disordered" evidence="3">
    <location>
        <begin position="53"/>
        <end position="73"/>
    </location>
</feature>
<feature type="region of interest" description="Disordered" evidence="3">
    <location>
        <begin position="96"/>
        <end position="241"/>
    </location>
</feature>
<dbReference type="GO" id="GO:0003729">
    <property type="term" value="F:mRNA binding"/>
    <property type="evidence" value="ECO:0007669"/>
    <property type="project" value="TreeGrafter"/>
</dbReference>
<dbReference type="STRING" id="418985.A0A1V9Y0M2"/>
<dbReference type="Gene3D" id="2.30.30.100">
    <property type="match status" value="1"/>
</dbReference>
<dbReference type="OrthoDB" id="21539at2759"/>
<feature type="domain" description="FFD box profile" evidence="5">
    <location>
        <begin position="303"/>
        <end position="319"/>
    </location>
</feature>
<evidence type="ECO:0000313" key="8">
    <source>
        <dbReference type="Proteomes" id="UP000192247"/>
    </source>
</evidence>
<dbReference type="PANTHER" id="PTHR13586:SF0">
    <property type="entry name" value="TRAILER HITCH, ISOFORM H"/>
    <property type="match status" value="1"/>
</dbReference>
<evidence type="ECO:0000256" key="1">
    <source>
        <dbReference type="PROSITE-ProRule" id="PRU00846"/>
    </source>
</evidence>
<reference evidence="7 8" key="1">
    <citation type="journal article" date="2017" name="Gigascience">
        <title>Draft genome of the honey bee ectoparasitic mite, Tropilaelaps mercedesae, is shaped by the parasitic life history.</title>
        <authorList>
            <person name="Dong X."/>
            <person name="Armstrong S.D."/>
            <person name="Xia D."/>
            <person name="Makepeace B.L."/>
            <person name="Darby A.C."/>
            <person name="Kadowaki T."/>
        </authorList>
    </citation>
    <scope>NUCLEOTIDE SEQUENCE [LARGE SCALE GENOMIC DNA]</scope>
    <source>
        <strain evidence="7">Wuxi-XJTLU</strain>
    </source>
</reference>
<dbReference type="InterPro" id="IPR025768">
    <property type="entry name" value="TFG_box"/>
</dbReference>
<evidence type="ECO:0000313" key="7">
    <source>
        <dbReference type="EMBL" id="OQR79274.1"/>
    </source>
</evidence>
<comment type="caution">
    <text evidence="7">The sequence shown here is derived from an EMBL/GenBank/DDBJ whole genome shotgun (WGS) entry which is preliminary data.</text>
</comment>
<evidence type="ECO:0000256" key="3">
    <source>
        <dbReference type="SAM" id="MobiDB-lite"/>
    </source>
</evidence>
<feature type="domain" description="DFDF" evidence="4">
    <location>
        <begin position="234"/>
        <end position="270"/>
    </location>
</feature>
<feature type="domain" description="TFG box profile" evidence="6">
    <location>
        <begin position="324"/>
        <end position="344"/>
    </location>
</feature>
<evidence type="ECO:0000259" key="5">
    <source>
        <dbReference type="PROSITE" id="PS51513"/>
    </source>
</evidence>
<dbReference type="GO" id="GO:0000932">
    <property type="term" value="C:P-body"/>
    <property type="evidence" value="ECO:0007669"/>
    <property type="project" value="TreeGrafter"/>
</dbReference>
<dbReference type="PROSITE" id="PS51512">
    <property type="entry name" value="DFDF"/>
    <property type="match status" value="1"/>
</dbReference>
<name>A0A1V9Y0M2_9ACAR</name>
<dbReference type="AlphaFoldDB" id="A0A1V9Y0M2"/>
<dbReference type="InParanoid" id="A0A1V9Y0M2"/>
<feature type="compositionally biased region" description="Low complexity" evidence="3">
    <location>
        <begin position="158"/>
        <end position="167"/>
    </location>
</feature>
<dbReference type="Proteomes" id="UP000192247">
    <property type="component" value="Unassembled WGS sequence"/>
</dbReference>
<dbReference type="PROSITE" id="PS51536">
    <property type="entry name" value="TFG"/>
    <property type="match status" value="1"/>
</dbReference>
<keyword evidence="8" id="KW-1185">Reference proteome</keyword>
<dbReference type="SMART" id="SM01199">
    <property type="entry name" value="FDF"/>
    <property type="match status" value="1"/>
</dbReference>
<accession>A0A1V9Y0M2</accession>
<evidence type="ECO:0000259" key="6">
    <source>
        <dbReference type="PROSITE" id="PS51536"/>
    </source>
</evidence>
<organism evidence="7 8">
    <name type="scientific">Tropilaelaps mercedesae</name>
    <dbReference type="NCBI Taxonomy" id="418985"/>
    <lineage>
        <taxon>Eukaryota</taxon>
        <taxon>Metazoa</taxon>
        <taxon>Ecdysozoa</taxon>
        <taxon>Arthropoda</taxon>
        <taxon>Chelicerata</taxon>
        <taxon>Arachnida</taxon>
        <taxon>Acari</taxon>
        <taxon>Parasitiformes</taxon>
        <taxon>Mesostigmata</taxon>
        <taxon>Gamasina</taxon>
        <taxon>Dermanyssoidea</taxon>
        <taxon>Laelapidae</taxon>
        <taxon>Tropilaelaps</taxon>
    </lineage>
</organism>